<name>A0AAV8VTP5_9CUCU</name>
<dbReference type="Gene3D" id="2.60.40.10">
    <property type="entry name" value="Immunoglobulins"/>
    <property type="match status" value="1"/>
</dbReference>
<dbReference type="EMBL" id="JANEYG010000031">
    <property type="protein sequence ID" value="KAJ8917698.1"/>
    <property type="molecule type" value="Genomic_DNA"/>
</dbReference>
<proteinExistence type="predicted"/>
<protein>
    <submittedName>
        <fullName evidence="1">Uncharacterized protein</fullName>
    </submittedName>
</protein>
<comment type="caution">
    <text evidence="1">The sequence shown here is derived from an EMBL/GenBank/DDBJ whole genome shotgun (WGS) entry which is preliminary data.</text>
</comment>
<gene>
    <name evidence="1" type="ORF">NQ315_005145</name>
</gene>
<evidence type="ECO:0000313" key="1">
    <source>
        <dbReference type="EMBL" id="KAJ8917698.1"/>
    </source>
</evidence>
<evidence type="ECO:0000313" key="2">
    <source>
        <dbReference type="Proteomes" id="UP001159042"/>
    </source>
</evidence>
<keyword evidence="2" id="KW-1185">Reference proteome</keyword>
<reference evidence="1 2" key="1">
    <citation type="journal article" date="2023" name="Insect Mol. Biol.">
        <title>Genome sequencing provides insights into the evolution of gene families encoding plant cell wall-degrading enzymes in longhorned beetles.</title>
        <authorList>
            <person name="Shin N.R."/>
            <person name="Okamura Y."/>
            <person name="Kirsch R."/>
            <person name="Pauchet Y."/>
        </authorList>
    </citation>
    <scope>NUCLEOTIDE SEQUENCE [LARGE SCALE GENOMIC DNA]</scope>
    <source>
        <strain evidence="1">EAD_L_NR</strain>
    </source>
</reference>
<sequence>FPDRIILFCSVEIAFKETNSKFVHRRILDASLNTALNKDRVLIFGAQTSSGGSGNSLTESTTRGPHFDASASKNVTALLGKTAYLNCRVKNLTNRTI</sequence>
<dbReference type="InterPro" id="IPR013783">
    <property type="entry name" value="Ig-like_fold"/>
</dbReference>
<dbReference type="Proteomes" id="UP001159042">
    <property type="component" value="Unassembled WGS sequence"/>
</dbReference>
<accession>A0AAV8VTP5</accession>
<feature type="non-terminal residue" evidence="1">
    <location>
        <position position="1"/>
    </location>
</feature>
<organism evidence="1 2">
    <name type="scientific">Exocentrus adspersus</name>
    <dbReference type="NCBI Taxonomy" id="1586481"/>
    <lineage>
        <taxon>Eukaryota</taxon>
        <taxon>Metazoa</taxon>
        <taxon>Ecdysozoa</taxon>
        <taxon>Arthropoda</taxon>
        <taxon>Hexapoda</taxon>
        <taxon>Insecta</taxon>
        <taxon>Pterygota</taxon>
        <taxon>Neoptera</taxon>
        <taxon>Endopterygota</taxon>
        <taxon>Coleoptera</taxon>
        <taxon>Polyphaga</taxon>
        <taxon>Cucujiformia</taxon>
        <taxon>Chrysomeloidea</taxon>
        <taxon>Cerambycidae</taxon>
        <taxon>Lamiinae</taxon>
        <taxon>Acanthocinini</taxon>
        <taxon>Exocentrus</taxon>
    </lineage>
</organism>
<dbReference type="AlphaFoldDB" id="A0AAV8VTP5"/>